<evidence type="ECO:0000313" key="1">
    <source>
        <dbReference type="EMBL" id="GAI78520.1"/>
    </source>
</evidence>
<proteinExistence type="predicted"/>
<dbReference type="AlphaFoldDB" id="X1ST53"/>
<protein>
    <submittedName>
        <fullName evidence="1">Uncharacterized protein</fullName>
    </submittedName>
</protein>
<name>X1ST53_9ZZZZ</name>
<accession>X1ST53</accession>
<dbReference type="EMBL" id="BARW01007958">
    <property type="protein sequence ID" value="GAI78520.1"/>
    <property type="molecule type" value="Genomic_DNA"/>
</dbReference>
<comment type="caution">
    <text evidence="1">The sequence shown here is derived from an EMBL/GenBank/DDBJ whole genome shotgun (WGS) entry which is preliminary data.</text>
</comment>
<gene>
    <name evidence="1" type="ORF">S12H4_16453</name>
</gene>
<organism evidence="1">
    <name type="scientific">marine sediment metagenome</name>
    <dbReference type="NCBI Taxonomy" id="412755"/>
    <lineage>
        <taxon>unclassified sequences</taxon>
        <taxon>metagenomes</taxon>
        <taxon>ecological metagenomes</taxon>
    </lineage>
</organism>
<reference evidence="1" key="1">
    <citation type="journal article" date="2014" name="Front. Microbiol.">
        <title>High frequency of phylogenetically diverse reductive dehalogenase-homologous genes in deep subseafloor sedimentary metagenomes.</title>
        <authorList>
            <person name="Kawai M."/>
            <person name="Futagami T."/>
            <person name="Toyoda A."/>
            <person name="Takaki Y."/>
            <person name="Nishi S."/>
            <person name="Hori S."/>
            <person name="Arai W."/>
            <person name="Tsubouchi T."/>
            <person name="Morono Y."/>
            <person name="Uchiyama I."/>
            <person name="Ito T."/>
            <person name="Fujiyama A."/>
            <person name="Inagaki F."/>
            <person name="Takami H."/>
        </authorList>
    </citation>
    <scope>NUCLEOTIDE SEQUENCE</scope>
    <source>
        <strain evidence="1">Expedition CK06-06</strain>
    </source>
</reference>
<sequence length="76" mass="8580">MALIDKYTHKAISNIARRYAKPRAKRTELTVSSREPIGVKGVRLWSFTPGAKTNCHPLLDREKPGCNTWLLTMQVG</sequence>